<protein>
    <submittedName>
        <fullName evidence="3">Alkaline shock response membrane anchor protein AmaP</fullName>
    </submittedName>
</protein>
<evidence type="ECO:0000256" key="2">
    <source>
        <dbReference type="SAM" id="Phobius"/>
    </source>
</evidence>
<dbReference type="AlphaFoldDB" id="A0A290Z9W8"/>
<evidence type="ECO:0000313" key="3">
    <source>
        <dbReference type="EMBL" id="ATE55786.1"/>
    </source>
</evidence>
<keyword evidence="2" id="KW-0812">Transmembrane</keyword>
<proteinExistence type="predicted"/>
<organism evidence="3 4">
    <name type="scientific">Actinosynnema pretiosum</name>
    <dbReference type="NCBI Taxonomy" id="42197"/>
    <lineage>
        <taxon>Bacteria</taxon>
        <taxon>Bacillati</taxon>
        <taxon>Actinomycetota</taxon>
        <taxon>Actinomycetes</taxon>
        <taxon>Pseudonocardiales</taxon>
        <taxon>Pseudonocardiaceae</taxon>
        <taxon>Actinosynnema</taxon>
    </lineage>
</organism>
<keyword evidence="2" id="KW-0472">Membrane</keyword>
<name>A0A290Z9W8_9PSEU</name>
<dbReference type="RefSeq" id="WP_096495617.1">
    <property type="nucleotide sequence ID" value="NZ_CP023445.1"/>
</dbReference>
<keyword evidence="4" id="KW-1185">Reference proteome</keyword>
<feature type="region of interest" description="Disordered" evidence="1">
    <location>
        <begin position="177"/>
        <end position="197"/>
    </location>
</feature>
<sequence>MNGLDRLSWLNRALLALIGALLLASGGFGLAARFAALDVLPADAPLVPGVEPPPPWAWWLTAACGVVLGLLAAGWLAAQASRGPRSPTWRSGAVDGRTELAASTAIAPLLAEVGACPGVRAVRGALAGPLESPALALVISTGRGGDPGAIRHELVTRVLPRLRRALDLAELPTTVEFHVGGEPGPRTGALPPPGAGT</sequence>
<evidence type="ECO:0000256" key="1">
    <source>
        <dbReference type="SAM" id="MobiDB-lite"/>
    </source>
</evidence>
<gene>
    <name evidence="3" type="ORF">CNX65_22955</name>
</gene>
<keyword evidence="2" id="KW-1133">Transmembrane helix</keyword>
<dbReference type="KEGG" id="apre:CNX65_22955"/>
<reference evidence="3" key="1">
    <citation type="submission" date="2017-09" db="EMBL/GenBank/DDBJ databases">
        <title>Complete Genome Sequence of ansamitocin-producing Bacterium Actinosynnema pretiosum X47.</title>
        <authorList>
            <person name="Cao G."/>
            <person name="Zong G."/>
            <person name="Zhong C."/>
            <person name="Fu J."/>
        </authorList>
    </citation>
    <scope>NUCLEOTIDE SEQUENCE [LARGE SCALE GENOMIC DNA]</scope>
    <source>
        <strain evidence="3">X47</strain>
    </source>
</reference>
<dbReference type="EMBL" id="CP023445">
    <property type="protein sequence ID" value="ATE55786.1"/>
    <property type="molecule type" value="Genomic_DNA"/>
</dbReference>
<evidence type="ECO:0000313" key="4">
    <source>
        <dbReference type="Proteomes" id="UP000218505"/>
    </source>
</evidence>
<feature type="transmembrane region" description="Helical" evidence="2">
    <location>
        <begin position="55"/>
        <end position="78"/>
    </location>
</feature>
<accession>A0A290Z9W8</accession>
<dbReference type="Proteomes" id="UP000218505">
    <property type="component" value="Chromosome"/>
</dbReference>